<evidence type="ECO:0000313" key="1">
    <source>
        <dbReference type="EMBL" id="CUS04492.2"/>
    </source>
</evidence>
<dbReference type="KEGG" id="pbf:CFX0092_A2614"/>
<keyword evidence="2" id="KW-1185">Reference proteome</keyword>
<gene>
    <name evidence="1" type="ORF">CFX0092_A2614</name>
</gene>
<dbReference type="Proteomes" id="UP000215027">
    <property type="component" value="Chromosome I"/>
</dbReference>
<dbReference type="AlphaFoldDB" id="A0A160T401"/>
<evidence type="ECO:0000313" key="2">
    <source>
        <dbReference type="Proteomes" id="UP000215027"/>
    </source>
</evidence>
<dbReference type="EMBL" id="LN890655">
    <property type="protein sequence ID" value="CUS04492.2"/>
    <property type="molecule type" value="Genomic_DNA"/>
</dbReference>
<proteinExistence type="predicted"/>
<sequence>MIRKSRAIHTTKRGELQLFLPRLPGSHLAARAGVYLASCVPKATAFRDKEEQYGNEWARSAPSS</sequence>
<reference evidence="1" key="1">
    <citation type="submission" date="2016-01" db="EMBL/GenBank/DDBJ databases">
        <authorList>
            <person name="Mcilroy J.S."/>
            <person name="Karst M S."/>
            <person name="Albertsen M."/>
        </authorList>
    </citation>
    <scope>NUCLEOTIDE SEQUENCE</scope>
    <source>
        <strain evidence="1">Cfx-K</strain>
    </source>
</reference>
<name>A0A160T401_9CHLR</name>
<accession>A0A160T401</accession>
<protein>
    <submittedName>
        <fullName evidence="1">Uncharacterized protein</fullName>
    </submittedName>
</protein>
<organism evidence="1 2">
    <name type="scientific">Candidatus Promineifilum breve</name>
    <dbReference type="NCBI Taxonomy" id="1806508"/>
    <lineage>
        <taxon>Bacteria</taxon>
        <taxon>Bacillati</taxon>
        <taxon>Chloroflexota</taxon>
        <taxon>Ardenticatenia</taxon>
        <taxon>Candidatus Promineifilales</taxon>
        <taxon>Candidatus Promineifilaceae</taxon>
        <taxon>Candidatus Promineifilum</taxon>
    </lineage>
</organism>